<dbReference type="PROSITE" id="PS51099">
    <property type="entry name" value="PTS_EIIB_TYPE_2"/>
    <property type="match status" value="1"/>
</dbReference>
<dbReference type="Gene3D" id="1.10.1790.10">
    <property type="entry name" value="PRD domain"/>
    <property type="match status" value="2"/>
</dbReference>
<evidence type="ECO:0000259" key="10">
    <source>
        <dbReference type="PROSITE" id="PS51372"/>
    </source>
</evidence>
<dbReference type="InterPro" id="IPR007737">
    <property type="entry name" value="Mga_HTH"/>
</dbReference>
<dbReference type="PROSITE" id="PS51000">
    <property type="entry name" value="HTH_DEOR_2"/>
    <property type="match status" value="1"/>
</dbReference>
<accession>A0A6B3TQE9</accession>
<dbReference type="InterPro" id="IPR002178">
    <property type="entry name" value="PTS_EIIA_type-2_dom"/>
</dbReference>
<dbReference type="InterPro" id="IPR036095">
    <property type="entry name" value="PTS_EIIB-like_sf"/>
</dbReference>
<gene>
    <name evidence="11" type="ORF">G4Z05_10085</name>
</gene>
<dbReference type="CDD" id="cd00090">
    <property type="entry name" value="HTH_ARSR"/>
    <property type="match status" value="1"/>
</dbReference>
<dbReference type="InterPro" id="IPR016152">
    <property type="entry name" value="PTrfase/Anion_transptr"/>
</dbReference>
<feature type="domain" description="PRD" evidence="10">
    <location>
        <begin position="201"/>
        <end position="306"/>
    </location>
</feature>
<dbReference type="InterPro" id="IPR036388">
    <property type="entry name" value="WH-like_DNA-bd_sf"/>
</dbReference>
<dbReference type="Pfam" id="PF00359">
    <property type="entry name" value="PTS_EIIA_2"/>
    <property type="match status" value="1"/>
</dbReference>
<keyword evidence="4" id="KW-0238">DNA-binding</keyword>
<evidence type="ECO:0000259" key="9">
    <source>
        <dbReference type="PROSITE" id="PS51099"/>
    </source>
</evidence>
<dbReference type="EMBL" id="JAAIUV010000014">
    <property type="protein sequence ID" value="NEX79224.1"/>
    <property type="molecule type" value="Genomic_DNA"/>
</dbReference>
<dbReference type="InterPro" id="IPR011608">
    <property type="entry name" value="PRD"/>
</dbReference>
<evidence type="ECO:0000313" key="12">
    <source>
        <dbReference type="Proteomes" id="UP000481621"/>
    </source>
</evidence>
<dbReference type="SUPFAM" id="SSF52794">
    <property type="entry name" value="PTS system IIB component-like"/>
    <property type="match status" value="1"/>
</dbReference>
<name>A0A6B3TQE9_9BACI</name>
<dbReference type="GO" id="GO:0009401">
    <property type="term" value="P:phosphoenolpyruvate-dependent sugar phosphotransferase system"/>
    <property type="evidence" value="ECO:0007669"/>
    <property type="project" value="InterPro"/>
</dbReference>
<evidence type="ECO:0000313" key="11">
    <source>
        <dbReference type="EMBL" id="NEX79224.1"/>
    </source>
</evidence>
<evidence type="ECO:0000256" key="3">
    <source>
        <dbReference type="ARBA" id="ARBA00023015"/>
    </source>
</evidence>
<dbReference type="Pfam" id="PF08279">
    <property type="entry name" value="HTH_11"/>
    <property type="match status" value="1"/>
</dbReference>
<dbReference type="InterPro" id="IPR001034">
    <property type="entry name" value="DeoR_HTH"/>
</dbReference>
<dbReference type="InterPro" id="IPR036390">
    <property type="entry name" value="WH_DNA-bd_sf"/>
</dbReference>
<dbReference type="GO" id="GO:0008982">
    <property type="term" value="F:protein-N(PI)-phosphohistidine-sugar phosphotransferase activity"/>
    <property type="evidence" value="ECO:0007669"/>
    <property type="project" value="InterPro"/>
</dbReference>
<dbReference type="InterPro" id="IPR013196">
    <property type="entry name" value="HTH_11"/>
</dbReference>
<evidence type="ECO:0000256" key="4">
    <source>
        <dbReference type="ARBA" id="ARBA00023125"/>
    </source>
</evidence>
<dbReference type="GO" id="GO:0003677">
    <property type="term" value="F:DNA binding"/>
    <property type="evidence" value="ECO:0007669"/>
    <property type="project" value="UniProtKB-KW"/>
</dbReference>
<keyword evidence="6" id="KW-0804">Transcription</keyword>
<dbReference type="InterPro" id="IPR011991">
    <property type="entry name" value="ArsR-like_HTH"/>
</dbReference>
<dbReference type="PROSITE" id="PS51094">
    <property type="entry name" value="PTS_EIIA_TYPE_2"/>
    <property type="match status" value="1"/>
</dbReference>
<dbReference type="PANTHER" id="PTHR30185:SF18">
    <property type="entry name" value="TRANSCRIPTIONAL REGULATOR MTLR"/>
    <property type="match status" value="1"/>
</dbReference>
<feature type="domain" description="PTS EIIA type-2" evidence="8">
    <location>
        <begin position="545"/>
        <end position="692"/>
    </location>
</feature>
<dbReference type="SUPFAM" id="SSF46785">
    <property type="entry name" value="Winged helix' DNA-binding domain"/>
    <property type="match status" value="2"/>
</dbReference>
<dbReference type="InterPro" id="IPR050661">
    <property type="entry name" value="BglG_antiterminators"/>
</dbReference>
<keyword evidence="2" id="KW-0677">Repeat</keyword>
<dbReference type="SUPFAM" id="SSF55804">
    <property type="entry name" value="Phoshotransferase/anion transport protein"/>
    <property type="match status" value="1"/>
</dbReference>
<comment type="caution">
    <text evidence="11">The sequence shown here is derived from an EMBL/GenBank/DDBJ whole genome shotgun (WGS) entry which is preliminary data.</text>
</comment>
<evidence type="ECO:0000256" key="5">
    <source>
        <dbReference type="ARBA" id="ARBA00023159"/>
    </source>
</evidence>
<reference evidence="11" key="1">
    <citation type="submission" date="2020-02" db="EMBL/GenBank/DDBJ databases">
        <title>Bacillus sedimentmangrovi sp. nov., isolated from sediment of the mangrove ecosystem.</title>
        <authorList>
            <person name="Liu G."/>
        </authorList>
    </citation>
    <scope>NUCLEOTIDE SEQUENCE [LARGE SCALE GENOMIC DNA]</scope>
    <source>
        <strain evidence="11">SgZ-7</strain>
    </source>
</reference>
<dbReference type="Gene3D" id="1.10.10.10">
    <property type="entry name" value="Winged helix-like DNA-binding domain superfamily/Winged helix DNA-binding domain"/>
    <property type="match status" value="2"/>
</dbReference>
<dbReference type="AlphaFoldDB" id="A0A6B3TQE9"/>
<feature type="domain" description="PRD" evidence="10">
    <location>
        <begin position="311"/>
        <end position="416"/>
    </location>
</feature>
<evidence type="ECO:0000256" key="1">
    <source>
        <dbReference type="ARBA" id="ARBA00022679"/>
    </source>
</evidence>
<organism evidence="11 12">
    <name type="scientific">Neobacillus thermocopriae</name>
    <dbReference type="NCBI Taxonomy" id="1215031"/>
    <lineage>
        <taxon>Bacteria</taxon>
        <taxon>Bacillati</taxon>
        <taxon>Bacillota</taxon>
        <taxon>Bacilli</taxon>
        <taxon>Bacillales</taxon>
        <taxon>Bacillaceae</taxon>
        <taxon>Neobacillus</taxon>
    </lineage>
</organism>
<dbReference type="InterPro" id="IPR036634">
    <property type="entry name" value="PRD_sf"/>
</dbReference>
<evidence type="ECO:0000256" key="6">
    <source>
        <dbReference type="ARBA" id="ARBA00023163"/>
    </source>
</evidence>
<evidence type="ECO:0000259" key="7">
    <source>
        <dbReference type="PROSITE" id="PS51000"/>
    </source>
</evidence>
<keyword evidence="1" id="KW-0808">Transferase</keyword>
<dbReference type="PROSITE" id="PS51372">
    <property type="entry name" value="PRD_2"/>
    <property type="match status" value="2"/>
</dbReference>
<dbReference type="Pfam" id="PF05043">
    <property type="entry name" value="Mga"/>
    <property type="match status" value="1"/>
</dbReference>
<dbReference type="RefSeq" id="WP_163251837.1">
    <property type="nucleotide sequence ID" value="NZ_JAAIUV010000014.1"/>
</dbReference>
<evidence type="ECO:0000256" key="2">
    <source>
        <dbReference type="ARBA" id="ARBA00022737"/>
    </source>
</evidence>
<proteinExistence type="predicted"/>
<keyword evidence="3" id="KW-0805">Transcription regulation</keyword>
<dbReference type="Gene3D" id="3.40.50.2300">
    <property type="match status" value="1"/>
</dbReference>
<dbReference type="Proteomes" id="UP000481621">
    <property type="component" value="Unassembled WGS sequence"/>
</dbReference>
<sequence>MYISARERQILDILLTANHEVTVKDLAEQIGVSGRTVHRDLKNVEDILKEYGLILKKKSGVGIQITGDKAKIRELELFLFNLSHTEYTPEERQTIIFCELLESNGPVKLLGLANDLNVTIATVSADLTKLEERLHSFGLKLIRRRGYGVEIEGDESSKRSAMSHLISAYVDESEILSFAREHIQKRSTQHINTISERLLGIVEKNKLIIVEKIVDSIIQELPYSMADSAYIGLVVHLALAIERLQKGEGIEINKEYLEDQQSTKEYKFAQKIARQLGQVFDINIPEAEIAYITMHLKGAKLRYDNENFIEDSSLQVAIKTKSLIEMVGKLTGTDLSDNRPLFEGLVVHLKPAIYRMKQKMGINNPLLDKIKQDYKDLFLIVKQAADEVFKDLNVPDEEIGYLVMHFGAALMSAKDFSNLKTLIICSSGIGTSKLLATRLQREFPEIKDIQNVSVMEFKKMNPKDYHLILSTIPIPGYDSDYIVVSPFLNKDEIDKIRFYINEHKIMNGSEKNLSFARKHSTERKSSDQLIVEMNSIKDYADTIATILKGFEVIHAADSETVTDIIQQTCSRLMENQRIQNANEVAEAIFEREKLGGLGIPETSMALYHARSVHVIKPTFVINYTDSPIKVIGMDQKDMEINVLLFMLSPVKISEKSLEVLSYLSSLLIESQETMDIFQSHVYSRISALLTVKFDQFFNDKIEELRSVF</sequence>
<feature type="domain" description="PTS EIIB type-2" evidence="9">
    <location>
        <begin position="419"/>
        <end position="508"/>
    </location>
</feature>
<dbReference type="Pfam" id="PF00874">
    <property type="entry name" value="PRD"/>
    <property type="match status" value="2"/>
</dbReference>
<dbReference type="GO" id="GO:0003700">
    <property type="term" value="F:DNA-binding transcription factor activity"/>
    <property type="evidence" value="ECO:0007669"/>
    <property type="project" value="InterPro"/>
</dbReference>
<keyword evidence="12" id="KW-1185">Reference proteome</keyword>
<dbReference type="InterPro" id="IPR013011">
    <property type="entry name" value="PTS_EIIB_2"/>
</dbReference>
<dbReference type="Gene3D" id="3.40.930.10">
    <property type="entry name" value="Mannitol-specific EII, Chain A"/>
    <property type="match status" value="1"/>
</dbReference>
<evidence type="ECO:0000259" key="8">
    <source>
        <dbReference type="PROSITE" id="PS51094"/>
    </source>
</evidence>
<protein>
    <submittedName>
        <fullName evidence="11">BglG family transcription antiterminator</fullName>
    </submittedName>
</protein>
<dbReference type="SUPFAM" id="SSF63520">
    <property type="entry name" value="PTS-regulatory domain, PRD"/>
    <property type="match status" value="2"/>
</dbReference>
<dbReference type="CDD" id="cd05568">
    <property type="entry name" value="PTS_IIB_bgl_like"/>
    <property type="match status" value="1"/>
</dbReference>
<feature type="domain" description="HTH deoR-type" evidence="7">
    <location>
        <begin position="4"/>
        <end position="63"/>
    </location>
</feature>
<keyword evidence="5" id="KW-0010">Activator</keyword>
<dbReference type="PANTHER" id="PTHR30185">
    <property type="entry name" value="CRYPTIC BETA-GLUCOSIDE BGL OPERON ANTITERMINATOR"/>
    <property type="match status" value="1"/>
</dbReference>